<evidence type="ECO:0000313" key="2">
    <source>
        <dbReference type="EMBL" id="WJZ92719.1"/>
    </source>
</evidence>
<organism evidence="2 3">
    <name type="scientific">Vitis vinifera</name>
    <name type="common">Grape</name>
    <dbReference type="NCBI Taxonomy" id="29760"/>
    <lineage>
        <taxon>Eukaryota</taxon>
        <taxon>Viridiplantae</taxon>
        <taxon>Streptophyta</taxon>
        <taxon>Embryophyta</taxon>
        <taxon>Tracheophyta</taxon>
        <taxon>Spermatophyta</taxon>
        <taxon>Magnoliopsida</taxon>
        <taxon>eudicotyledons</taxon>
        <taxon>Gunneridae</taxon>
        <taxon>Pentapetalae</taxon>
        <taxon>rosids</taxon>
        <taxon>Vitales</taxon>
        <taxon>Vitaceae</taxon>
        <taxon>Viteae</taxon>
        <taxon>Vitis</taxon>
    </lineage>
</organism>
<dbReference type="PANTHER" id="PTHR11215">
    <property type="entry name" value="METAL DEPENDENT HYDROLASE - RELATED"/>
    <property type="match status" value="1"/>
</dbReference>
<evidence type="ECO:0000256" key="1">
    <source>
        <dbReference type="ARBA" id="ARBA00010105"/>
    </source>
</evidence>
<accession>A0ABY9CBX6</accession>
<dbReference type="EMBL" id="CP126655">
    <property type="protein sequence ID" value="WJZ92719.1"/>
    <property type="molecule type" value="Genomic_DNA"/>
</dbReference>
<comment type="similarity">
    <text evidence="1">Belongs to the MYG1 family.</text>
</comment>
<dbReference type="Proteomes" id="UP001227230">
    <property type="component" value="Chromosome 8"/>
</dbReference>
<sequence>MRGIPNSRLNKSSSFQYGLFSASYGLRPKLRKWTGLNTMKGFGEVFAHGFSTKFSSVDIMYKHFGMEIVAKELHLDQGHPNMHQLFLAIYKSFMEVVDAVDNVIN</sequence>
<name>A0ABY9CBX6_VITVI</name>
<keyword evidence="3" id="KW-1185">Reference proteome</keyword>
<reference evidence="2 3" key="1">
    <citation type="journal article" date="2023" name="Hortic Res">
        <title>The complete reference genome for grapevine (Vitis vinifera L.) genetics and breeding.</title>
        <authorList>
            <person name="Shi X."/>
            <person name="Cao S."/>
            <person name="Wang X."/>
            <person name="Huang S."/>
            <person name="Wang Y."/>
            <person name="Liu Z."/>
            <person name="Liu W."/>
            <person name="Leng X."/>
            <person name="Peng Y."/>
            <person name="Wang N."/>
            <person name="Wang Y."/>
            <person name="Ma Z."/>
            <person name="Xu X."/>
            <person name="Zhang F."/>
            <person name="Xue H."/>
            <person name="Zhong H."/>
            <person name="Wang Y."/>
            <person name="Zhang K."/>
            <person name="Velt A."/>
            <person name="Avia K."/>
            <person name="Holtgrawe D."/>
            <person name="Grimplet J."/>
            <person name="Matus J.T."/>
            <person name="Ware D."/>
            <person name="Wu X."/>
            <person name="Wang H."/>
            <person name="Liu C."/>
            <person name="Fang Y."/>
            <person name="Rustenholz C."/>
            <person name="Cheng Z."/>
            <person name="Xiao H."/>
            <person name="Zhou Y."/>
        </authorList>
    </citation>
    <scope>NUCLEOTIDE SEQUENCE [LARGE SCALE GENOMIC DNA]</scope>
    <source>
        <strain evidence="3">cv. Pinot noir / PN40024</strain>
        <tissue evidence="2">Leaf</tissue>
    </source>
</reference>
<dbReference type="Pfam" id="PF03690">
    <property type="entry name" value="MYG1_exonuc"/>
    <property type="match status" value="1"/>
</dbReference>
<gene>
    <name evidence="2" type="ORF">VitviT2T_011701</name>
</gene>
<evidence type="ECO:0000313" key="3">
    <source>
        <dbReference type="Proteomes" id="UP001227230"/>
    </source>
</evidence>
<dbReference type="InterPro" id="IPR003226">
    <property type="entry name" value="MYG1_exonuclease"/>
</dbReference>
<proteinExistence type="inferred from homology"/>
<dbReference type="PANTHER" id="PTHR11215:SF1">
    <property type="entry name" value="MYG1 EXONUCLEASE"/>
    <property type="match status" value="1"/>
</dbReference>
<protein>
    <submittedName>
        <fullName evidence="2">Uncharacterized protein</fullName>
    </submittedName>
</protein>